<evidence type="ECO:0000256" key="1">
    <source>
        <dbReference type="ARBA" id="ARBA00004141"/>
    </source>
</evidence>
<feature type="transmembrane region" description="Helical" evidence="6">
    <location>
        <begin position="186"/>
        <end position="211"/>
    </location>
</feature>
<evidence type="ECO:0000313" key="7">
    <source>
        <dbReference type="EMBL" id="MBI6873901.1"/>
    </source>
</evidence>
<dbReference type="InterPro" id="IPR000292">
    <property type="entry name" value="For/NO2_transpt"/>
</dbReference>
<evidence type="ECO:0000313" key="8">
    <source>
        <dbReference type="Proteomes" id="UP000622687"/>
    </source>
</evidence>
<keyword evidence="4 6" id="KW-0472">Membrane</keyword>
<feature type="transmembrane region" description="Helical" evidence="6">
    <location>
        <begin position="71"/>
        <end position="95"/>
    </location>
</feature>
<reference evidence="7" key="1">
    <citation type="submission" date="2020-12" db="EMBL/GenBank/DDBJ databases">
        <title>Clostridium thailandense sp. nov., a novel acetogenic bacterium isolated from peat land soil in Thailand.</title>
        <authorList>
            <person name="Chaikitkaew S."/>
            <person name="Birkeland N.K."/>
        </authorList>
    </citation>
    <scope>NUCLEOTIDE SEQUENCE</scope>
    <source>
        <strain evidence="7">DSM 17425</strain>
    </source>
</reference>
<dbReference type="PROSITE" id="PS01005">
    <property type="entry name" value="FORMATE_NITRITE_TP_1"/>
    <property type="match status" value="1"/>
</dbReference>
<dbReference type="RefSeq" id="WP_211143317.1">
    <property type="nucleotide sequence ID" value="NZ_JAEEGB010000015.1"/>
</dbReference>
<dbReference type="InterPro" id="IPR023271">
    <property type="entry name" value="Aquaporin-like"/>
</dbReference>
<dbReference type="Gene3D" id="1.20.1080.10">
    <property type="entry name" value="Glycerol uptake facilitator protein"/>
    <property type="match status" value="1"/>
</dbReference>
<feature type="transmembrane region" description="Helical" evidence="6">
    <location>
        <begin position="244"/>
        <end position="266"/>
    </location>
</feature>
<dbReference type="PROSITE" id="PS01006">
    <property type="entry name" value="FORMATE_NITRITE_TP_2"/>
    <property type="match status" value="1"/>
</dbReference>
<dbReference type="PANTHER" id="PTHR30520">
    <property type="entry name" value="FORMATE TRANSPORTER-RELATED"/>
    <property type="match status" value="1"/>
</dbReference>
<gene>
    <name evidence="7" type="ORF">I6U51_14535</name>
</gene>
<evidence type="ECO:0000256" key="6">
    <source>
        <dbReference type="SAM" id="Phobius"/>
    </source>
</evidence>
<proteinExistence type="inferred from homology"/>
<feature type="transmembrane region" description="Helical" evidence="6">
    <location>
        <begin position="152"/>
        <end position="174"/>
    </location>
</feature>
<comment type="similarity">
    <text evidence="5">Belongs to the FNT transporter (TC 1.A.16) family.</text>
</comment>
<dbReference type="EMBL" id="JAEEGB010000015">
    <property type="protein sequence ID" value="MBI6873901.1"/>
    <property type="molecule type" value="Genomic_DNA"/>
</dbReference>
<dbReference type="Pfam" id="PF01226">
    <property type="entry name" value="Form_Nir_trans"/>
    <property type="match status" value="1"/>
</dbReference>
<dbReference type="Proteomes" id="UP000622687">
    <property type="component" value="Unassembled WGS sequence"/>
</dbReference>
<name>A0A934M7E8_9CLOT</name>
<dbReference type="AlphaFoldDB" id="A0A934M7E8"/>
<dbReference type="GO" id="GO:0005886">
    <property type="term" value="C:plasma membrane"/>
    <property type="evidence" value="ECO:0007669"/>
    <property type="project" value="TreeGrafter"/>
</dbReference>
<feature type="transmembrane region" description="Helical" evidence="6">
    <location>
        <begin position="107"/>
        <end position="132"/>
    </location>
</feature>
<evidence type="ECO:0000256" key="3">
    <source>
        <dbReference type="ARBA" id="ARBA00022989"/>
    </source>
</evidence>
<dbReference type="InterPro" id="IPR024002">
    <property type="entry name" value="For/NO2_transpt_CS"/>
</dbReference>
<keyword evidence="8" id="KW-1185">Reference proteome</keyword>
<evidence type="ECO:0000256" key="5">
    <source>
        <dbReference type="ARBA" id="ARBA00049660"/>
    </source>
</evidence>
<evidence type="ECO:0000256" key="4">
    <source>
        <dbReference type="ARBA" id="ARBA00023136"/>
    </source>
</evidence>
<protein>
    <submittedName>
        <fullName evidence="7">Formate/nitrite transporter family protein</fullName>
    </submittedName>
</protein>
<dbReference type="NCBIfam" id="TIGR00790">
    <property type="entry name" value="fnt"/>
    <property type="match status" value="1"/>
</dbReference>
<dbReference type="GO" id="GO:0015499">
    <property type="term" value="F:formate transmembrane transporter activity"/>
    <property type="evidence" value="ECO:0007669"/>
    <property type="project" value="TreeGrafter"/>
</dbReference>
<organism evidence="7 8">
    <name type="scientific">Clostridium aciditolerans</name>
    <dbReference type="NCBI Taxonomy" id="339861"/>
    <lineage>
        <taxon>Bacteria</taxon>
        <taxon>Bacillati</taxon>
        <taxon>Bacillota</taxon>
        <taxon>Clostridia</taxon>
        <taxon>Eubacteriales</taxon>
        <taxon>Clostridiaceae</taxon>
        <taxon>Clostridium</taxon>
    </lineage>
</organism>
<keyword evidence="2 6" id="KW-0812">Transmembrane</keyword>
<keyword evidence="3 6" id="KW-1133">Transmembrane helix</keyword>
<dbReference type="PANTHER" id="PTHR30520:SF6">
    <property type="entry name" value="FORMATE_NITRATE FAMILY TRANSPORTER (EUROFUNG)"/>
    <property type="match status" value="1"/>
</dbReference>
<comment type="subcellular location">
    <subcellularLocation>
        <location evidence="1">Membrane</location>
        <topology evidence="1">Multi-pass membrane protein</topology>
    </subcellularLocation>
</comment>
<feature type="transmembrane region" description="Helical" evidence="6">
    <location>
        <begin position="31"/>
        <end position="51"/>
    </location>
</feature>
<accession>A0A934M7E8</accession>
<evidence type="ECO:0000256" key="2">
    <source>
        <dbReference type="ARBA" id="ARBA00022692"/>
    </source>
</evidence>
<sequence length="287" mass="29375">MESRMLKPNELCDASIGGGCGKAGLTTSQQIILGLLAGAFIAVGGAASAVVSHGVADAGVAKLLSGAVFPVGLMLVVMCGAELFTGNCLMIVPLVDGKISIKDVLKNWVIVYIANFIGSMLIAFLVFQSGVFNMSSGKLGGVVIKVASTKGSLAFGTAFASGIMCNFLVCLAVWGAAAAKDVASKVAIIWFPIMAFVACGFEHCVANMYFLTAGILAKSNPIYAQASGLAPNKMIDGAGIVNNLIPVTLGNIVGGAVMVGLAYYAVYKYIPAKKDSSKASLEVKAQS</sequence>
<comment type="caution">
    <text evidence="7">The sequence shown here is derived from an EMBL/GenBank/DDBJ whole genome shotgun (WGS) entry which is preliminary data.</text>
</comment>